<evidence type="ECO:0000256" key="1">
    <source>
        <dbReference type="SAM" id="Phobius"/>
    </source>
</evidence>
<keyword evidence="1" id="KW-0812">Transmembrane</keyword>
<reference evidence="2 3" key="1">
    <citation type="submission" date="2018-08" db="EMBL/GenBank/DDBJ databases">
        <title>A genome reference for cultivated species of the human gut microbiota.</title>
        <authorList>
            <person name="Zou Y."/>
            <person name="Xue W."/>
            <person name="Luo G."/>
        </authorList>
    </citation>
    <scope>NUCLEOTIDE SEQUENCE [LARGE SCALE GENOMIC DNA]</scope>
    <source>
        <strain evidence="2 3">AF31-23</strain>
    </source>
</reference>
<organism evidence="2 3">
    <name type="scientific">Bacteroides intestinalis</name>
    <dbReference type="NCBI Taxonomy" id="329854"/>
    <lineage>
        <taxon>Bacteria</taxon>
        <taxon>Pseudomonadati</taxon>
        <taxon>Bacteroidota</taxon>
        <taxon>Bacteroidia</taxon>
        <taxon>Bacteroidales</taxon>
        <taxon>Bacteroidaceae</taxon>
        <taxon>Bacteroides</taxon>
    </lineage>
</organism>
<dbReference type="EMBL" id="QRQM01000032">
    <property type="protein sequence ID" value="RHN03400.1"/>
    <property type="molecule type" value="Genomic_DNA"/>
</dbReference>
<evidence type="ECO:0000313" key="2">
    <source>
        <dbReference type="EMBL" id="RHN03400.1"/>
    </source>
</evidence>
<keyword evidence="1" id="KW-1133">Transmembrane helix</keyword>
<sequence>MSKSGTIWAMIASVLSPILALLGVISCCGLPILAGILATLGIGASQLSFFAEYKGWFIGFAIISLLFGFYQAYFKKETCGCGCETGVSETNLKKQSKSKSFQKLFLWLGVAIIVFVLFIGNKNKTGQNNENNGCCPVETQSTLAEENECCETQSQPKQKDSCCDTIPNQ</sequence>
<keyword evidence="1" id="KW-0472">Membrane</keyword>
<name>A0AB37M658_9BACE</name>
<comment type="caution">
    <text evidence="2">The sequence shown here is derived from an EMBL/GenBank/DDBJ whole genome shotgun (WGS) entry which is preliminary data.</text>
</comment>
<accession>A0AB37M658</accession>
<proteinExistence type="predicted"/>
<protein>
    <recommendedName>
        <fullName evidence="4">Mercuric transport protein MerT</fullName>
    </recommendedName>
</protein>
<evidence type="ECO:0008006" key="4">
    <source>
        <dbReference type="Google" id="ProtNLM"/>
    </source>
</evidence>
<dbReference type="AlphaFoldDB" id="A0AB37M658"/>
<dbReference type="Proteomes" id="UP000286003">
    <property type="component" value="Unassembled WGS sequence"/>
</dbReference>
<feature type="transmembrane region" description="Helical" evidence="1">
    <location>
        <begin position="104"/>
        <end position="120"/>
    </location>
</feature>
<dbReference type="PROSITE" id="PS51257">
    <property type="entry name" value="PROKAR_LIPOPROTEIN"/>
    <property type="match status" value="1"/>
</dbReference>
<evidence type="ECO:0000313" key="3">
    <source>
        <dbReference type="Proteomes" id="UP000286003"/>
    </source>
</evidence>
<feature type="transmembrane region" description="Helical" evidence="1">
    <location>
        <begin position="56"/>
        <end position="74"/>
    </location>
</feature>
<gene>
    <name evidence="2" type="ORF">DWZ32_20530</name>
</gene>
<dbReference type="RefSeq" id="WP_118477351.1">
    <property type="nucleotide sequence ID" value="NZ_JAQCXL010000033.1"/>
</dbReference>